<sequence length="92" mass="10510">MMDTKSKPQDTHTDTKKKSKLLSRSRKMPQNNTRTATTDGHQNNRHRVTTQGHGHQPPRILTRTRKTATTLTPIPRPSESYTRRGKHDSKGP</sequence>
<accession>A0AAE1TLA6</accession>
<dbReference type="AlphaFoldDB" id="A0AAE1TLA6"/>
<evidence type="ECO:0000313" key="3">
    <source>
        <dbReference type="Proteomes" id="UP001292094"/>
    </source>
</evidence>
<organism evidence="2 3">
    <name type="scientific">Petrolisthes manimaculis</name>
    <dbReference type="NCBI Taxonomy" id="1843537"/>
    <lineage>
        <taxon>Eukaryota</taxon>
        <taxon>Metazoa</taxon>
        <taxon>Ecdysozoa</taxon>
        <taxon>Arthropoda</taxon>
        <taxon>Crustacea</taxon>
        <taxon>Multicrustacea</taxon>
        <taxon>Malacostraca</taxon>
        <taxon>Eumalacostraca</taxon>
        <taxon>Eucarida</taxon>
        <taxon>Decapoda</taxon>
        <taxon>Pleocyemata</taxon>
        <taxon>Anomura</taxon>
        <taxon>Galatheoidea</taxon>
        <taxon>Porcellanidae</taxon>
        <taxon>Petrolisthes</taxon>
    </lineage>
</organism>
<feature type="compositionally biased region" description="Basic residues" evidence="1">
    <location>
        <begin position="17"/>
        <end position="27"/>
    </location>
</feature>
<evidence type="ECO:0000313" key="2">
    <source>
        <dbReference type="EMBL" id="KAK4287435.1"/>
    </source>
</evidence>
<proteinExistence type="predicted"/>
<feature type="compositionally biased region" description="Basic residues" evidence="1">
    <location>
        <begin position="83"/>
        <end position="92"/>
    </location>
</feature>
<feature type="compositionally biased region" description="Polar residues" evidence="1">
    <location>
        <begin position="28"/>
        <end position="41"/>
    </location>
</feature>
<gene>
    <name evidence="2" type="ORF">Pmani_039495</name>
</gene>
<name>A0AAE1TLA6_9EUCA</name>
<comment type="caution">
    <text evidence="2">The sequence shown here is derived from an EMBL/GenBank/DDBJ whole genome shotgun (WGS) entry which is preliminary data.</text>
</comment>
<dbReference type="EMBL" id="JAWZYT010006855">
    <property type="protein sequence ID" value="KAK4287435.1"/>
    <property type="molecule type" value="Genomic_DNA"/>
</dbReference>
<dbReference type="Proteomes" id="UP001292094">
    <property type="component" value="Unassembled WGS sequence"/>
</dbReference>
<evidence type="ECO:0000256" key="1">
    <source>
        <dbReference type="SAM" id="MobiDB-lite"/>
    </source>
</evidence>
<feature type="compositionally biased region" description="Basic and acidic residues" evidence="1">
    <location>
        <begin position="1"/>
        <end position="16"/>
    </location>
</feature>
<reference evidence="2" key="1">
    <citation type="submission" date="2023-11" db="EMBL/GenBank/DDBJ databases">
        <title>Genome assemblies of two species of porcelain crab, Petrolisthes cinctipes and Petrolisthes manimaculis (Anomura: Porcellanidae).</title>
        <authorList>
            <person name="Angst P."/>
        </authorList>
    </citation>
    <scope>NUCLEOTIDE SEQUENCE</scope>
    <source>
        <strain evidence="2">PB745_02</strain>
        <tissue evidence="2">Gill</tissue>
    </source>
</reference>
<feature type="region of interest" description="Disordered" evidence="1">
    <location>
        <begin position="1"/>
        <end position="92"/>
    </location>
</feature>
<protein>
    <submittedName>
        <fullName evidence="2">Uncharacterized protein</fullName>
    </submittedName>
</protein>
<keyword evidence="3" id="KW-1185">Reference proteome</keyword>